<gene>
    <name evidence="6" type="ORF">F4553_001363</name>
</gene>
<feature type="DNA-binding region" description="H-T-H motif" evidence="4">
    <location>
        <begin position="48"/>
        <end position="67"/>
    </location>
</feature>
<accession>A0A841BI86</accession>
<dbReference type="Pfam" id="PF02909">
    <property type="entry name" value="TetR_C_1"/>
    <property type="match status" value="1"/>
</dbReference>
<evidence type="ECO:0000313" key="6">
    <source>
        <dbReference type="EMBL" id="MBB5867984.1"/>
    </source>
</evidence>
<dbReference type="SUPFAM" id="SSF48498">
    <property type="entry name" value="Tetracyclin repressor-like, C-terminal domain"/>
    <property type="match status" value="1"/>
</dbReference>
<dbReference type="PROSITE" id="PS50977">
    <property type="entry name" value="HTH_TETR_2"/>
    <property type="match status" value="1"/>
</dbReference>
<comment type="caution">
    <text evidence="6">The sequence shown here is derived from an EMBL/GenBank/DDBJ whole genome shotgun (WGS) entry which is preliminary data.</text>
</comment>
<dbReference type="SUPFAM" id="SSF46689">
    <property type="entry name" value="Homeodomain-like"/>
    <property type="match status" value="1"/>
</dbReference>
<evidence type="ECO:0000259" key="5">
    <source>
        <dbReference type="PROSITE" id="PS50977"/>
    </source>
</evidence>
<dbReference type="PANTHER" id="PTHR30055">
    <property type="entry name" value="HTH-TYPE TRANSCRIPTIONAL REGULATOR RUTR"/>
    <property type="match status" value="1"/>
</dbReference>
<name>A0A841BI86_9ACTN</name>
<dbReference type="InterPro" id="IPR050109">
    <property type="entry name" value="HTH-type_TetR-like_transc_reg"/>
</dbReference>
<dbReference type="Gene3D" id="1.10.357.10">
    <property type="entry name" value="Tetracycline Repressor, domain 2"/>
    <property type="match status" value="1"/>
</dbReference>
<evidence type="ECO:0000256" key="1">
    <source>
        <dbReference type="ARBA" id="ARBA00023015"/>
    </source>
</evidence>
<evidence type="ECO:0000256" key="2">
    <source>
        <dbReference type="ARBA" id="ARBA00023125"/>
    </source>
</evidence>
<dbReference type="Gene3D" id="1.10.10.60">
    <property type="entry name" value="Homeodomain-like"/>
    <property type="match status" value="1"/>
</dbReference>
<dbReference type="Pfam" id="PF00440">
    <property type="entry name" value="TetR_N"/>
    <property type="match status" value="1"/>
</dbReference>
<feature type="domain" description="HTH tetR-type" evidence="5">
    <location>
        <begin position="25"/>
        <end position="85"/>
    </location>
</feature>
<proteinExistence type="predicted"/>
<dbReference type="InterPro" id="IPR036271">
    <property type="entry name" value="Tet_transcr_reg_TetR-rel_C_sf"/>
</dbReference>
<protein>
    <submittedName>
        <fullName evidence="6">AcrR family transcriptional regulator</fullName>
    </submittedName>
</protein>
<keyword evidence="7" id="KW-1185">Reference proteome</keyword>
<dbReference type="InterPro" id="IPR001647">
    <property type="entry name" value="HTH_TetR"/>
</dbReference>
<dbReference type="GO" id="GO:0000976">
    <property type="term" value="F:transcription cis-regulatory region binding"/>
    <property type="evidence" value="ECO:0007669"/>
    <property type="project" value="TreeGrafter"/>
</dbReference>
<dbReference type="AlphaFoldDB" id="A0A841BI86"/>
<dbReference type="RefSeq" id="WP_312875121.1">
    <property type="nucleotide sequence ID" value="NZ_JACHMN010000002.1"/>
</dbReference>
<dbReference type="EMBL" id="JACHMN010000002">
    <property type="protein sequence ID" value="MBB5867984.1"/>
    <property type="molecule type" value="Genomic_DNA"/>
</dbReference>
<dbReference type="PANTHER" id="PTHR30055:SF151">
    <property type="entry name" value="TRANSCRIPTIONAL REGULATORY PROTEIN"/>
    <property type="match status" value="1"/>
</dbReference>
<organism evidence="6 7">
    <name type="scientific">Allocatelliglobosispora scoriae</name>
    <dbReference type="NCBI Taxonomy" id="643052"/>
    <lineage>
        <taxon>Bacteria</taxon>
        <taxon>Bacillati</taxon>
        <taxon>Actinomycetota</taxon>
        <taxon>Actinomycetes</taxon>
        <taxon>Micromonosporales</taxon>
        <taxon>Micromonosporaceae</taxon>
        <taxon>Allocatelliglobosispora</taxon>
    </lineage>
</organism>
<dbReference type="InterPro" id="IPR009057">
    <property type="entry name" value="Homeodomain-like_sf"/>
</dbReference>
<keyword evidence="2 4" id="KW-0238">DNA-binding</keyword>
<sequence length="258" mass="28100">MSGKSELVRSLGLLWGAQTKPGRSGLTVRAIVTAAMELADAEGLEAAAMRRVAERLGVGTMSLYTHVPGKSELTDLMFDTALSELYTGVEEPSAQPGGWRGGLAFIARRNWDLYQRHPWLLQLSGARPVLGPHTMLKYEAELRPLDGIGLTDVEMDSSLTLVLTHVEGVARVRAALHRDQQGLSEQEWWLTAAPVLEQVMDDRHFPVAARVGSASGEQYQASADPAHAFAFGLDRILDGIERLIEANAQEKASTDQSE</sequence>
<dbReference type="GO" id="GO:0003700">
    <property type="term" value="F:DNA-binding transcription factor activity"/>
    <property type="evidence" value="ECO:0007669"/>
    <property type="project" value="TreeGrafter"/>
</dbReference>
<evidence type="ECO:0000256" key="4">
    <source>
        <dbReference type="PROSITE-ProRule" id="PRU00335"/>
    </source>
</evidence>
<reference evidence="6 7" key="1">
    <citation type="submission" date="2020-08" db="EMBL/GenBank/DDBJ databases">
        <title>Sequencing the genomes of 1000 actinobacteria strains.</title>
        <authorList>
            <person name="Klenk H.-P."/>
        </authorList>
    </citation>
    <scope>NUCLEOTIDE SEQUENCE [LARGE SCALE GENOMIC DNA]</scope>
    <source>
        <strain evidence="6 7">DSM 45362</strain>
    </source>
</reference>
<dbReference type="InterPro" id="IPR004111">
    <property type="entry name" value="Repressor_TetR_C"/>
</dbReference>
<dbReference type="GO" id="GO:0045892">
    <property type="term" value="P:negative regulation of DNA-templated transcription"/>
    <property type="evidence" value="ECO:0007669"/>
    <property type="project" value="InterPro"/>
</dbReference>
<keyword evidence="3" id="KW-0804">Transcription</keyword>
<evidence type="ECO:0000313" key="7">
    <source>
        <dbReference type="Proteomes" id="UP000587527"/>
    </source>
</evidence>
<evidence type="ECO:0000256" key="3">
    <source>
        <dbReference type="ARBA" id="ARBA00023163"/>
    </source>
</evidence>
<dbReference type="Proteomes" id="UP000587527">
    <property type="component" value="Unassembled WGS sequence"/>
</dbReference>
<keyword evidence="1" id="KW-0805">Transcription regulation</keyword>